<dbReference type="InterPro" id="IPR011801">
    <property type="entry name" value="Swm_rep_I_cyn"/>
</dbReference>
<evidence type="ECO:0000313" key="5">
    <source>
        <dbReference type="Proteomes" id="UP001595755"/>
    </source>
</evidence>
<dbReference type="Pfam" id="PF13753">
    <property type="entry name" value="SWM_repeat"/>
    <property type="match status" value="3"/>
</dbReference>
<gene>
    <name evidence="4" type="ORF">ACFO1S_08315</name>
</gene>
<accession>A0ABV8S796</accession>
<feature type="chain" id="PRO_5045652737" evidence="2">
    <location>
        <begin position="28"/>
        <end position="1347"/>
    </location>
</feature>
<dbReference type="RefSeq" id="WP_204602826.1">
    <property type="nucleotide sequence ID" value="NZ_JBHSED010000013.1"/>
</dbReference>
<comment type="caution">
    <text evidence="4">The sequence shown here is derived from an EMBL/GenBank/DDBJ whole genome shotgun (WGS) entry which is preliminary data.</text>
</comment>
<dbReference type="NCBIfam" id="TIGR02059">
    <property type="entry name" value="swm_rep_I"/>
    <property type="match status" value="4"/>
</dbReference>
<dbReference type="PROSITE" id="PS51272">
    <property type="entry name" value="SLH"/>
    <property type="match status" value="3"/>
</dbReference>
<keyword evidence="1 2" id="KW-0732">Signal</keyword>
<dbReference type="PANTHER" id="PTHR43308:SF5">
    <property type="entry name" value="S-LAYER PROTEIN _ PEPTIDOGLYCAN ENDO-BETA-N-ACETYLGLUCOSAMINIDASE"/>
    <property type="match status" value="1"/>
</dbReference>
<evidence type="ECO:0000259" key="3">
    <source>
        <dbReference type="PROSITE" id="PS51272"/>
    </source>
</evidence>
<dbReference type="Gene3D" id="2.60.40.1220">
    <property type="match status" value="2"/>
</dbReference>
<evidence type="ECO:0000313" key="4">
    <source>
        <dbReference type="EMBL" id="MFC4303454.1"/>
    </source>
</evidence>
<organism evidence="4 5">
    <name type="scientific">Cohnella boryungensis</name>
    <dbReference type="NCBI Taxonomy" id="768479"/>
    <lineage>
        <taxon>Bacteria</taxon>
        <taxon>Bacillati</taxon>
        <taxon>Bacillota</taxon>
        <taxon>Bacilli</taxon>
        <taxon>Bacillales</taxon>
        <taxon>Paenibacillaceae</taxon>
        <taxon>Cohnella</taxon>
    </lineage>
</organism>
<keyword evidence="5" id="KW-1185">Reference proteome</keyword>
<dbReference type="Pfam" id="PF13205">
    <property type="entry name" value="Big_5"/>
    <property type="match status" value="3"/>
</dbReference>
<dbReference type="PANTHER" id="PTHR43308">
    <property type="entry name" value="OUTER MEMBRANE PROTEIN ALPHA-RELATED"/>
    <property type="match status" value="1"/>
</dbReference>
<reference evidence="5" key="1">
    <citation type="journal article" date="2019" name="Int. J. Syst. Evol. Microbiol.">
        <title>The Global Catalogue of Microorganisms (GCM) 10K type strain sequencing project: providing services to taxonomists for standard genome sequencing and annotation.</title>
        <authorList>
            <consortium name="The Broad Institute Genomics Platform"/>
            <consortium name="The Broad Institute Genome Sequencing Center for Infectious Disease"/>
            <person name="Wu L."/>
            <person name="Ma J."/>
        </authorList>
    </citation>
    <scope>NUCLEOTIDE SEQUENCE [LARGE SCALE GENOMIC DNA]</scope>
    <source>
        <strain evidence="5">CGMCC 4.1641</strain>
    </source>
</reference>
<evidence type="ECO:0000256" key="1">
    <source>
        <dbReference type="ARBA" id="ARBA00022729"/>
    </source>
</evidence>
<dbReference type="Pfam" id="PF00395">
    <property type="entry name" value="SLH"/>
    <property type="match status" value="3"/>
</dbReference>
<feature type="domain" description="SLH" evidence="3">
    <location>
        <begin position="1286"/>
        <end position="1347"/>
    </location>
</feature>
<feature type="signal peptide" evidence="2">
    <location>
        <begin position="1"/>
        <end position="27"/>
    </location>
</feature>
<dbReference type="InterPro" id="IPR001119">
    <property type="entry name" value="SLH_dom"/>
</dbReference>
<feature type="domain" description="SLH" evidence="3">
    <location>
        <begin position="1158"/>
        <end position="1218"/>
    </location>
</feature>
<dbReference type="Proteomes" id="UP001595755">
    <property type="component" value="Unassembled WGS sequence"/>
</dbReference>
<dbReference type="InterPro" id="IPR028059">
    <property type="entry name" value="SWM_rpt"/>
</dbReference>
<dbReference type="InterPro" id="IPR032812">
    <property type="entry name" value="SbsA_Ig"/>
</dbReference>
<sequence length="1347" mass="141945">MQRIRTLSLFLIVALLLQAIAIQPAEAAPSGPVVVAMTPSHNAQAAVTTTVLKLTFDEAIVRGTGMIQLYNAADGTLVEQYDVSSTASPAVQLDDSNTSIVITPTGGLTSGASYYVVVPPDAVRNYANNSPFAGIPAGSWSFRAEQLVPVALNFVPANQYSTLDPVAPGNLSFEFVRKVVKGSGYIQIKRATDHVTVSSTDILATDVTVAQAGTNWRVSFPLKGLDYNTSYYVLIDPGAIVDPLNGAYSGIQTPSGAGSWTFQTKPALDTIKPKITTFSPANGGTLTDLNATQLSMVFDKTVFANQNKSLVIRNSAGGALFCTVAAPTTVGSSGSTQVTINLSGASCPKFVNNTEYTVTIGPDVYRDASGNYLDSVTWKFRALTDTTPPAVSSYFPTVSSTSISTSLTDLSLTFNEPLGTLASSATAQIFPQNAPSSKRDLTMSIDPTNNQRVLLKLVGTTKLNNSTLYSITVPANVIRDTSGNLFAGITNPYQWTFQTGTNSVPTLNNATINGTSIVLTYSENLDTTKVPYTSNFYASVNDVSRALSGITVSGNEVRLTLQGTVLVGQTVKLSYFPDSSTARRLQNASGIEAAQFSSRVLTNSTDSTLPKPENGYFYGSSLTLTFNRALAEVAPGFQSQIQNQFTVKQNGSIIGINSALLNGNVLNLTLNTTSTSQLPVSISYAPGSYPLRDPSGSMVPAFTDYYVRNNYDNQPPQLNSAALNGSKIVMTYNEGLNATNVPPVSSFSIVTTGVTPPTITKVAVINNTIELTLSQSIAANVPVLLYYYPASPAIMDLSGNLAPTIVGYNFTSGSSDVAQLASSSIANNQLTLVYSSPLNANTAPYASQYTVKYDGATIPVTGVSVAGTQVVINLSTSVNAGQTVTLSYTTSGNPLRDTLDRLVAALNNITVGAQTGPVITNLPDYLESDGAGAVRLIVGKAVSTVNAVTPSGKAAKRYIVDANKLAAAYSLIKSNSSIRVPRISVRVPSSEAGALVSLPIQTLVSSSANVSNAEFMLDFGDTQFTLPLKAINYAKEMQKAGGNASSDASLLLGIEKVTNTSFITSLASQGAQRIVAPADFTASILYGGKEYPIDGYELYVKRTFVVPASSGSMNNVSVVHLDPATGKISYVPTTVTNSGTSMYVNFMRKSNSLYAVVRKTMQFSDMRGHWANDDVSLLASKFILEGATTVNFAPKTNITRADFAQYIVRGLGLNGDKAAAARFSDVSSTSASSAYIGAASAAGIVQGGSDGKFRPNAPITREEMATMMVRAMNVAGVQKSADSSSLNTFSDRGKVSSWARDGVSISVQSGVISGVTNTLLKPQANASRAEAAVMIKRLLDYVEFLDP</sequence>
<proteinExistence type="predicted"/>
<name>A0ABV8S796_9BACL</name>
<evidence type="ECO:0000256" key="2">
    <source>
        <dbReference type="SAM" id="SignalP"/>
    </source>
</evidence>
<dbReference type="InterPro" id="IPR051465">
    <property type="entry name" value="Cell_Envelope_Struct_Comp"/>
</dbReference>
<protein>
    <submittedName>
        <fullName evidence="4">Ig-like domain-containing protein</fullName>
    </submittedName>
</protein>
<dbReference type="InterPro" id="IPR014755">
    <property type="entry name" value="Cu-Rt/internalin_Ig-like"/>
</dbReference>
<dbReference type="EMBL" id="JBHSED010000013">
    <property type="protein sequence ID" value="MFC4303454.1"/>
    <property type="molecule type" value="Genomic_DNA"/>
</dbReference>
<feature type="domain" description="SLH" evidence="3">
    <location>
        <begin position="1219"/>
        <end position="1282"/>
    </location>
</feature>